<feature type="compositionally biased region" description="Polar residues" evidence="3">
    <location>
        <begin position="16"/>
        <end position="31"/>
    </location>
</feature>
<keyword evidence="6" id="KW-1185">Reference proteome</keyword>
<accession>A0A9P0EYY6</accession>
<evidence type="ECO:0000256" key="2">
    <source>
        <dbReference type="PROSITE-ProRule" id="PRU00376"/>
    </source>
</evidence>
<dbReference type="Pfam" id="PF22951">
    <property type="entry name" value="3HBD"/>
    <property type="match status" value="1"/>
</dbReference>
<feature type="region of interest" description="Disordered" evidence="3">
    <location>
        <begin position="1"/>
        <end position="31"/>
    </location>
</feature>
<evidence type="ECO:0000256" key="1">
    <source>
        <dbReference type="ARBA" id="ARBA00023242"/>
    </source>
</evidence>
<keyword evidence="1 2" id="KW-0539">Nucleus</keyword>
<comment type="subcellular location">
    <subcellularLocation>
        <location evidence="2">Nucleus</location>
    </subcellularLocation>
</comment>
<evidence type="ECO:0000256" key="3">
    <source>
        <dbReference type="SAM" id="MobiDB-lite"/>
    </source>
</evidence>
<evidence type="ECO:0000313" key="5">
    <source>
        <dbReference type="EMBL" id="CAH0381702.1"/>
    </source>
</evidence>
<dbReference type="EMBL" id="OU963862">
    <property type="protein sequence ID" value="CAH0381702.1"/>
    <property type="molecule type" value="Genomic_DNA"/>
</dbReference>
<dbReference type="InterPro" id="IPR055129">
    <property type="entry name" value="YEATS_dom"/>
</dbReference>
<evidence type="ECO:0000313" key="6">
    <source>
        <dbReference type="Proteomes" id="UP001152759"/>
    </source>
</evidence>
<dbReference type="PROSITE" id="PS51037">
    <property type="entry name" value="YEATS"/>
    <property type="match status" value="1"/>
</dbReference>
<dbReference type="CDD" id="cd16907">
    <property type="entry name" value="YEATS_YEATS2_like"/>
    <property type="match status" value="1"/>
</dbReference>
<organism evidence="5 6">
    <name type="scientific">Bemisia tabaci</name>
    <name type="common">Sweetpotato whitefly</name>
    <name type="synonym">Aleurodes tabaci</name>
    <dbReference type="NCBI Taxonomy" id="7038"/>
    <lineage>
        <taxon>Eukaryota</taxon>
        <taxon>Metazoa</taxon>
        <taxon>Ecdysozoa</taxon>
        <taxon>Arthropoda</taxon>
        <taxon>Hexapoda</taxon>
        <taxon>Insecta</taxon>
        <taxon>Pterygota</taxon>
        <taxon>Neoptera</taxon>
        <taxon>Paraneoptera</taxon>
        <taxon>Hemiptera</taxon>
        <taxon>Sternorrhyncha</taxon>
        <taxon>Aleyrodoidea</taxon>
        <taxon>Aleyrodidae</taxon>
        <taxon>Aleyrodinae</taxon>
        <taxon>Bemisia</taxon>
    </lineage>
</organism>
<evidence type="ECO:0000259" key="4">
    <source>
        <dbReference type="PROSITE" id="PS51037"/>
    </source>
</evidence>
<dbReference type="PANTHER" id="PTHR23195">
    <property type="entry name" value="YEATS DOMAIN"/>
    <property type="match status" value="1"/>
</dbReference>
<dbReference type="InterPro" id="IPR038704">
    <property type="entry name" value="YEAST_sf"/>
</dbReference>
<dbReference type="Gene3D" id="2.60.40.1970">
    <property type="entry name" value="YEATS domain"/>
    <property type="match status" value="1"/>
</dbReference>
<reference evidence="5" key="1">
    <citation type="submission" date="2021-12" db="EMBL/GenBank/DDBJ databases">
        <authorList>
            <person name="King R."/>
        </authorList>
    </citation>
    <scope>NUCLEOTIDE SEQUENCE</scope>
</reference>
<feature type="domain" description="YEATS" evidence="4">
    <location>
        <begin position="405"/>
        <end position="538"/>
    </location>
</feature>
<dbReference type="InterPro" id="IPR005033">
    <property type="entry name" value="YEATS"/>
</dbReference>
<dbReference type="GO" id="GO:0005634">
    <property type="term" value="C:nucleus"/>
    <property type="evidence" value="ECO:0007669"/>
    <property type="project" value="UniProtKB-SubCell"/>
</dbReference>
<dbReference type="AlphaFoldDB" id="A0A9P0EYY6"/>
<dbReference type="InterPro" id="IPR055127">
    <property type="entry name" value="YEATS2_3HBD"/>
</dbReference>
<dbReference type="Proteomes" id="UP001152759">
    <property type="component" value="Chromosome 1"/>
</dbReference>
<proteinExistence type="predicted"/>
<dbReference type="GO" id="GO:0006355">
    <property type="term" value="P:regulation of DNA-templated transcription"/>
    <property type="evidence" value="ECO:0007669"/>
    <property type="project" value="InterPro"/>
</dbReference>
<sequence length="772" mass="86771">MSSSRLGKAALGGPDSSESMGSLQMNRSNMDGDNISPFNNQKLDQIKKILHQDVSKELEEAIKIAKEINNRIYQVHRNILVYQKLNPSRKIIFPESEWRREICLNNGGLKEKLGTCGASRLQGISSVNKVTSLDEPSSSGTQILFPTSSASSPACSSASSTCVGNGGSSLKPSVKQNSPVLPCTRFYPSGNENGSIGPDNRTSIDLNISEDKSHPNVSDSQSSIVLDDKYLKVADQVWQISIDHDYLKENIWAEQTKHRKHSLLTLSSSKLISTDANTISKETSSPPSKRMKIDLLRGFEGDLKNSFYNSALPTSTVNGENIEDIKFDDFWNSSTYFDQDMMTCNQSLFSHNNLDLSSVCDIPVNIDDECSEGYLFTSSESSKDSQNLPRDLLKNLGDSFTSKALVSHSPVKLRFTIGTVSKQLLPSEKSCHETHIWKIYVRNTFAQDAPLDNYITKIRFLIHDSYAPNNLIERKEPPYEITRRGWGEFPIRVQIFFRFNKKPICLVHQLSLVRNVINILTLGIQKNYEIVIPNLVNSAPLSKKVDSTYHSGVLNDGLWRSSMSSSVVKDLFDFKIKEINTVAKINELISQDAVPHVNSSQTLVNISSWSTVPFKELKSQLFAEDDFYANFSDLNQIRVRISSINNYCERIVFLLDILPIITPHALLKWYKRVHPYSCPSREIFDSWPSGKQRASEFSRARMIKSLAALNPADDWSTNEVVLFARNKETHFQNDPAFKASLVSLAKTMALQQLSELEDELAKSENSEFIDIV</sequence>
<gene>
    <name evidence="5" type="ORF">BEMITA_LOCUS1322</name>
</gene>
<protein>
    <recommendedName>
        <fullName evidence="4">YEATS domain-containing protein</fullName>
    </recommendedName>
</protein>
<name>A0A9P0EYY6_BEMTA</name>
<dbReference type="Pfam" id="PF03366">
    <property type="entry name" value="YEATS"/>
    <property type="match status" value="1"/>
</dbReference>